<keyword evidence="3 5" id="KW-1133">Transmembrane helix</keyword>
<evidence type="ECO:0000256" key="1">
    <source>
        <dbReference type="ARBA" id="ARBA00004141"/>
    </source>
</evidence>
<feature type="transmembrane region" description="Helical" evidence="5">
    <location>
        <begin position="80"/>
        <end position="102"/>
    </location>
</feature>
<dbReference type="GO" id="GO:0016020">
    <property type="term" value="C:membrane"/>
    <property type="evidence" value="ECO:0007669"/>
    <property type="project" value="UniProtKB-SubCell"/>
</dbReference>
<dbReference type="PANTHER" id="PTHR37422:SF17">
    <property type="entry name" value="O-ANTIGEN LIGASE"/>
    <property type="match status" value="1"/>
</dbReference>
<feature type="transmembrane region" description="Helical" evidence="5">
    <location>
        <begin position="7"/>
        <end position="24"/>
    </location>
</feature>
<feature type="transmembrane region" description="Helical" evidence="5">
    <location>
        <begin position="30"/>
        <end position="48"/>
    </location>
</feature>
<feature type="transmembrane region" description="Helical" evidence="5">
    <location>
        <begin position="194"/>
        <end position="210"/>
    </location>
</feature>
<feature type="transmembrane region" description="Helical" evidence="5">
    <location>
        <begin position="217"/>
        <end position="234"/>
    </location>
</feature>
<dbReference type="EMBL" id="FZRA01000002">
    <property type="protein sequence ID" value="SNU07575.1"/>
    <property type="molecule type" value="Genomic_DNA"/>
</dbReference>
<feature type="transmembrane region" description="Helical" evidence="5">
    <location>
        <begin position="147"/>
        <end position="165"/>
    </location>
</feature>
<feature type="transmembrane region" description="Helical" evidence="5">
    <location>
        <begin position="109"/>
        <end position="127"/>
    </location>
</feature>
<protein>
    <submittedName>
        <fullName evidence="7">O-antigen ligase</fullName>
    </submittedName>
</protein>
<keyword evidence="7" id="KW-0436">Ligase</keyword>
<dbReference type="GO" id="GO:0016874">
    <property type="term" value="F:ligase activity"/>
    <property type="evidence" value="ECO:0007669"/>
    <property type="project" value="UniProtKB-KW"/>
</dbReference>
<proteinExistence type="predicted"/>
<gene>
    <name evidence="7" type="ORF">SAMN05216470_1017</name>
</gene>
<accession>A0A239RBL5</accession>
<evidence type="ECO:0000256" key="3">
    <source>
        <dbReference type="ARBA" id="ARBA00022989"/>
    </source>
</evidence>
<keyword evidence="4 5" id="KW-0472">Membrane</keyword>
<evidence type="ECO:0000256" key="2">
    <source>
        <dbReference type="ARBA" id="ARBA00022692"/>
    </source>
</evidence>
<comment type="subcellular location">
    <subcellularLocation>
        <location evidence="1">Membrane</location>
        <topology evidence="1">Multi-pass membrane protein</topology>
    </subcellularLocation>
</comment>
<evidence type="ECO:0000313" key="7">
    <source>
        <dbReference type="EMBL" id="SNU07575.1"/>
    </source>
</evidence>
<dbReference type="Pfam" id="PF04932">
    <property type="entry name" value="Wzy_C"/>
    <property type="match status" value="1"/>
</dbReference>
<reference evidence="7 8" key="1">
    <citation type="submission" date="2017-07" db="EMBL/GenBank/DDBJ databases">
        <authorList>
            <person name="Sun Z.S."/>
            <person name="Albrecht U."/>
            <person name="Echele G."/>
            <person name="Lee C.C."/>
        </authorList>
    </citation>
    <scope>NUCLEOTIDE SEQUENCE [LARGE SCALE GENOMIC DNA]</scope>
    <source>
        <strain evidence="7 8">AR3</strain>
    </source>
</reference>
<sequence length="390" mass="45013">MQNELKVSVTNILIVLYFLCFLILDNGTVFSTVGKVFFAILVTANILLNYKSIFNLYSVWLVIYSAFVLLSVTWAKYNAFAMQAALTVVYTTICSLSFPTVLAKRKSDLIFLYKMIIFSPLIYFTYYLIFYDVPNVFNLRDGAINQAYNNIGLYAAYSFLFILIYQSTVRKSTFYNILYVVDLLLIIISQSRKSLIYIGIVIVLYLIFSSKNILKTFVRIIISFVILIIIYHLFKSGIFGNSMKELVLSFEGDASDSSYVGRMNQFDISMGLFEQNRILGLGIGAIEFVCRFIHGQSAPIVDNDYLDILADLGILGTILYYGFHTYLFGHYIRFKKFWNKEILLFFILLVILFIQGFLIRGYFNNYYVPLLLYLIYYNGKDISKHSITTV</sequence>
<name>A0A239RBL5_STREI</name>
<feature type="transmembrane region" description="Helical" evidence="5">
    <location>
        <begin position="55"/>
        <end position="74"/>
    </location>
</feature>
<dbReference type="Proteomes" id="UP000214649">
    <property type="component" value="Unassembled WGS sequence"/>
</dbReference>
<evidence type="ECO:0000259" key="6">
    <source>
        <dbReference type="Pfam" id="PF04932"/>
    </source>
</evidence>
<feature type="domain" description="O-antigen ligase-related" evidence="6">
    <location>
        <begin position="179"/>
        <end position="320"/>
    </location>
</feature>
<dbReference type="InterPro" id="IPR007016">
    <property type="entry name" value="O-antigen_ligase-rel_domated"/>
</dbReference>
<feature type="transmembrane region" description="Helical" evidence="5">
    <location>
        <begin position="341"/>
        <end position="363"/>
    </location>
</feature>
<feature type="transmembrane region" description="Helical" evidence="5">
    <location>
        <begin position="172"/>
        <end position="188"/>
    </location>
</feature>
<evidence type="ECO:0000313" key="8">
    <source>
        <dbReference type="Proteomes" id="UP000214649"/>
    </source>
</evidence>
<dbReference type="AlphaFoldDB" id="A0A239RBL5"/>
<evidence type="ECO:0000256" key="4">
    <source>
        <dbReference type="ARBA" id="ARBA00023136"/>
    </source>
</evidence>
<dbReference type="PANTHER" id="PTHR37422">
    <property type="entry name" value="TEICHURONIC ACID BIOSYNTHESIS PROTEIN TUAE"/>
    <property type="match status" value="1"/>
</dbReference>
<keyword evidence="2 5" id="KW-0812">Transmembrane</keyword>
<evidence type="ECO:0000256" key="5">
    <source>
        <dbReference type="SAM" id="Phobius"/>
    </source>
</evidence>
<feature type="transmembrane region" description="Helical" evidence="5">
    <location>
        <begin position="308"/>
        <end position="329"/>
    </location>
</feature>
<organism evidence="7 8">
    <name type="scientific">Streptococcus equinus</name>
    <name type="common">Streptococcus bovis</name>
    <dbReference type="NCBI Taxonomy" id="1335"/>
    <lineage>
        <taxon>Bacteria</taxon>
        <taxon>Bacillati</taxon>
        <taxon>Bacillota</taxon>
        <taxon>Bacilli</taxon>
        <taxon>Lactobacillales</taxon>
        <taxon>Streptococcaceae</taxon>
        <taxon>Streptococcus</taxon>
    </lineage>
</organism>
<dbReference type="InterPro" id="IPR051533">
    <property type="entry name" value="WaaL-like"/>
</dbReference>